<dbReference type="PANTHER" id="PTHR39193">
    <property type="entry name" value="5-DEOXY-GLUCURONATE ISOMERASE"/>
    <property type="match status" value="1"/>
</dbReference>
<dbReference type="EC" id="5.3.1.-" evidence="2"/>
<reference evidence="2 3" key="1">
    <citation type="submission" date="2018-06" db="EMBL/GenBank/DDBJ databases">
        <authorList>
            <consortium name="Pathogen Informatics"/>
            <person name="Doyle S."/>
        </authorList>
    </citation>
    <scope>NUCLEOTIDE SEQUENCE [LARGE SCALE GENOMIC DNA]</scope>
    <source>
        <strain evidence="2 3">NCTC5047</strain>
    </source>
</reference>
<dbReference type="AlphaFoldDB" id="A0A377XJ16"/>
<name>A0A377XJ16_KLEPN</name>
<dbReference type="InterPro" id="IPR024203">
    <property type="entry name" value="Deoxy-glucuronate_isom_IolB"/>
</dbReference>
<dbReference type="GO" id="GO:0019310">
    <property type="term" value="P:inositol catabolic process"/>
    <property type="evidence" value="ECO:0007669"/>
    <property type="project" value="InterPro"/>
</dbReference>
<dbReference type="InterPro" id="IPR014710">
    <property type="entry name" value="RmlC-like_jellyroll"/>
</dbReference>
<evidence type="ECO:0000313" key="3">
    <source>
        <dbReference type="Proteomes" id="UP000254340"/>
    </source>
</evidence>
<dbReference type="Proteomes" id="UP000254340">
    <property type="component" value="Unassembled WGS sequence"/>
</dbReference>
<evidence type="ECO:0000313" key="2">
    <source>
        <dbReference type="EMBL" id="STT83549.1"/>
    </source>
</evidence>
<gene>
    <name evidence="2" type="primary">iolB_1</name>
    <name evidence="2" type="ORF">NCTC5047_04564</name>
</gene>
<proteinExistence type="predicted"/>
<dbReference type="InterPro" id="IPR021120">
    <property type="entry name" value="KduI/IolB_isomerase"/>
</dbReference>
<sequence length="218" mass="24251">MSLLAKSRKEGQIQHITPQSAGWRYIGFDVWMLKKGQTVTLESGDRELCLVLVAGLASVKTQHADFPNLGKRMSPFERTPPWSVYVPPQDKVEVTADSDLELAVCSAPGKGRFPARLIRPEDVGVEHRGKGRNQRRVHNILPDSAEADCLLVVKSTPTRGPPARGRRISMIPPSRAKRRSWKKPTITASIRRRALPSSGSTPTTAAWTPVWRPTTTMW</sequence>
<evidence type="ECO:0000256" key="1">
    <source>
        <dbReference type="ARBA" id="ARBA00023235"/>
    </source>
</evidence>
<organism evidence="2 3">
    <name type="scientific">Klebsiella pneumoniae</name>
    <dbReference type="NCBI Taxonomy" id="573"/>
    <lineage>
        <taxon>Bacteria</taxon>
        <taxon>Pseudomonadati</taxon>
        <taxon>Pseudomonadota</taxon>
        <taxon>Gammaproteobacteria</taxon>
        <taxon>Enterobacterales</taxon>
        <taxon>Enterobacteriaceae</taxon>
        <taxon>Klebsiella/Raoultella group</taxon>
        <taxon>Klebsiella</taxon>
        <taxon>Klebsiella pneumoniae complex</taxon>
    </lineage>
</organism>
<dbReference type="EMBL" id="UGLH01000006">
    <property type="protein sequence ID" value="STT83549.1"/>
    <property type="molecule type" value="Genomic_DNA"/>
</dbReference>
<dbReference type="PANTHER" id="PTHR39193:SF1">
    <property type="entry name" value="5-DEOXY-GLUCURONATE ISOMERASE"/>
    <property type="match status" value="1"/>
</dbReference>
<dbReference type="GO" id="GO:0008880">
    <property type="term" value="F:glucuronate isomerase activity"/>
    <property type="evidence" value="ECO:0007669"/>
    <property type="project" value="InterPro"/>
</dbReference>
<dbReference type="Pfam" id="PF04962">
    <property type="entry name" value="KduI"/>
    <property type="match status" value="1"/>
</dbReference>
<protein>
    <submittedName>
        <fullName evidence="2">5-deoxy-glucuronate isomerase</fullName>
        <ecNumber evidence="2">5.3.1.-</ecNumber>
    </submittedName>
</protein>
<dbReference type="SUPFAM" id="SSF51182">
    <property type="entry name" value="RmlC-like cupins"/>
    <property type="match status" value="1"/>
</dbReference>
<keyword evidence="1 2" id="KW-0413">Isomerase</keyword>
<dbReference type="InterPro" id="IPR011051">
    <property type="entry name" value="RmlC_Cupin_sf"/>
</dbReference>
<dbReference type="Gene3D" id="2.60.120.10">
    <property type="entry name" value="Jelly Rolls"/>
    <property type="match status" value="2"/>
</dbReference>
<accession>A0A377XJ16</accession>